<dbReference type="Gene3D" id="3.40.50.1820">
    <property type="entry name" value="alpha/beta hydrolase"/>
    <property type="match status" value="1"/>
</dbReference>
<dbReference type="PANTHER" id="PTHR43689:SF8">
    <property type="entry name" value="ALPHA_BETA-HYDROLASES SUPERFAMILY PROTEIN"/>
    <property type="match status" value="1"/>
</dbReference>
<dbReference type="InterPro" id="IPR029058">
    <property type="entry name" value="AB_hydrolase_fold"/>
</dbReference>
<dbReference type="Proteomes" id="UP000462212">
    <property type="component" value="Unassembled WGS sequence"/>
</dbReference>
<dbReference type="InterPro" id="IPR000073">
    <property type="entry name" value="AB_hydrolase_1"/>
</dbReference>
<dbReference type="Pfam" id="PF12697">
    <property type="entry name" value="Abhydrolase_6"/>
    <property type="match status" value="1"/>
</dbReference>
<reference evidence="2 3" key="1">
    <citation type="submission" date="2018-05" db="EMBL/GenBank/DDBJ databases">
        <title>Genome sequencing and assembly of the regulated plant pathogen Lachnellula willkommii and related sister species for the development of diagnostic species identification markers.</title>
        <authorList>
            <person name="Giroux E."/>
            <person name="Bilodeau G."/>
        </authorList>
    </citation>
    <scope>NUCLEOTIDE SEQUENCE [LARGE SCALE GENOMIC DNA]</scope>
    <source>
        <strain evidence="2 3">CBS 197.66</strain>
    </source>
</reference>
<dbReference type="PANTHER" id="PTHR43689">
    <property type="entry name" value="HYDROLASE"/>
    <property type="match status" value="1"/>
</dbReference>
<accession>A0A8H8UE73</accession>
<feature type="domain" description="AB hydrolase-1" evidence="1">
    <location>
        <begin position="33"/>
        <end position="239"/>
    </location>
</feature>
<dbReference type="OrthoDB" id="408373at2759"/>
<organism evidence="2 3">
    <name type="scientific">Lachnellula subtilissima</name>
    <dbReference type="NCBI Taxonomy" id="602034"/>
    <lineage>
        <taxon>Eukaryota</taxon>
        <taxon>Fungi</taxon>
        <taxon>Dikarya</taxon>
        <taxon>Ascomycota</taxon>
        <taxon>Pezizomycotina</taxon>
        <taxon>Leotiomycetes</taxon>
        <taxon>Helotiales</taxon>
        <taxon>Lachnaceae</taxon>
        <taxon>Lachnellula</taxon>
    </lineage>
</organism>
<dbReference type="AlphaFoldDB" id="A0A8H8UE73"/>
<protein>
    <recommendedName>
        <fullName evidence="1">AB hydrolase-1 domain-containing protein</fullName>
    </recommendedName>
</protein>
<gene>
    <name evidence="2" type="ORF">LSUB1_G001483</name>
</gene>
<evidence type="ECO:0000313" key="2">
    <source>
        <dbReference type="EMBL" id="TVY44837.1"/>
    </source>
</evidence>
<dbReference type="EMBL" id="QGMJ01000028">
    <property type="protein sequence ID" value="TVY44837.1"/>
    <property type="molecule type" value="Genomic_DNA"/>
</dbReference>
<sequence length="271" mass="30570">MVSTTKRAYADTPSGQIHYRYLLNNHCTKRLPIVFIHMSASSSFCWEPLMRQYAPLGYSCYAIDIPGFGSSYDPVTVPDTAYYVHIFADMFKSLGLFTTGFHLMGHHSGACLSLEMAVLYPAVVRSIALIGPVLLTAEERVQMREQYYKPFNQPVPDGSHLAKTWKYLGDMGCSDDLDIKLQEVLDHARAWKGRTQIYGAVWQQDGIALFMQAKCPILALCAKDDVLWPYFYKVKEMRPEVIAEAVLGGNFEPDRDAVGIARIYTAFLDRA</sequence>
<comment type="caution">
    <text evidence="2">The sequence shown here is derived from an EMBL/GenBank/DDBJ whole genome shotgun (WGS) entry which is preliminary data.</text>
</comment>
<proteinExistence type="predicted"/>
<evidence type="ECO:0000259" key="1">
    <source>
        <dbReference type="Pfam" id="PF12697"/>
    </source>
</evidence>
<dbReference type="SUPFAM" id="SSF53474">
    <property type="entry name" value="alpha/beta-Hydrolases"/>
    <property type="match status" value="1"/>
</dbReference>
<keyword evidence="3" id="KW-1185">Reference proteome</keyword>
<evidence type="ECO:0000313" key="3">
    <source>
        <dbReference type="Proteomes" id="UP000462212"/>
    </source>
</evidence>
<name>A0A8H8UE73_9HELO</name>